<evidence type="ECO:0000256" key="2">
    <source>
        <dbReference type="ARBA" id="ARBA00005297"/>
    </source>
</evidence>
<keyword evidence="4" id="KW-0413">Isomerase</keyword>
<organism evidence="7">
    <name type="scientific">Roseihalotalea indica</name>
    <dbReference type="NCBI Taxonomy" id="2867963"/>
    <lineage>
        <taxon>Bacteria</taxon>
        <taxon>Pseudomonadati</taxon>
        <taxon>Bacteroidota</taxon>
        <taxon>Cytophagia</taxon>
        <taxon>Cytophagales</taxon>
        <taxon>Catalimonadaceae</taxon>
        <taxon>Roseihalotalea</taxon>
    </lineage>
</organism>
<dbReference type="InterPro" id="IPR004561">
    <property type="entry name" value="IsoChor_synthase"/>
</dbReference>
<gene>
    <name evidence="7" type="ORF">K4G66_09395</name>
</gene>
<dbReference type="GO" id="GO:0008909">
    <property type="term" value="F:isochorismate synthase activity"/>
    <property type="evidence" value="ECO:0007669"/>
    <property type="project" value="UniProtKB-EC"/>
</dbReference>
<evidence type="ECO:0000256" key="5">
    <source>
        <dbReference type="ARBA" id="ARBA00041564"/>
    </source>
</evidence>
<dbReference type="Pfam" id="PF00425">
    <property type="entry name" value="Chorismate_bind"/>
    <property type="match status" value="1"/>
</dbReference>
<dbReference type="InterPro" id="IPR015890">
    <property type="entry name" value="Chorismate_C"/>
</dbReference>
<dbReference type="EMBL" id="CP120682">
    <property type="protein sequence ID" value="WKN38917.1"/>
    <property type="molecule type" value="Genomic_DNA"/>
</dbReference>
<dbReference type="EC" id="5.4.4.2" evidence="3"/>
<protein>
    <recommendedName>
        <fullName evidence="3">isochorismate synthase</fullName>
        <ecNumber evidence="3">5.4.4.2</ecNumber>
    </recommendedName>
    <alternativeName>
        <fullName evidence="5">Isochorismate mutase</fullName>
    </alternativeName>
</protein>
<accession>A0AA49GQ63</accession>
<feature type="domain" description="Chorismate-utilising enzyme C-terminal" evidence="6">
    <location>
        <begin position="144"/>
        <end position="400"/>
    </location>
</feature>
<reference evidence="7" key="1">
    <citation type="journal article" date="2023" name="Comput. Struct. Biotechnol. J.">
        <title>Discovery of a novel marine Bacteroidetes with a rich repertoire of carbohydrate-active enzymes.</title>
        <authorList>
            <person name="Chen B."/>
            <person name="Liu G."/>
            <person name="Chen Q."/>
            <person name="Wang H."/>
            <person name="Liu L."/>
            <person name="Tang K."/>
        </authorList>
    </citation>
    <scope>NUCLEOTIDE SEQUENCE</scope>
    <source>
        <strain evidence="7">TK19036</strain>
    </source>
</reference>
<dbReference type="SUPFAM" id="SSF56322">
    <property type="entry name" value="ADC synthase"/>
    <property type="match status" value="1"/>
</dbReference>
<evidence type="ECO:0000256" key="4">
    <source>
        <dbReference type="ARBA" id="ARBA00023235"/>
    </source>
</evidence>
<dbReference type="AlphaFoldDB" id="A0AA49GQ63"/>
<dbReference type="PANTHER" id="PTHR42839">
    <property type="entry name" value="ISOCHORISMATE SYNTHASE ENTC"/>
    <property type="match status" value="1"/>
</dbReference>
<evidence type="ECO:0000256" key="3">
    <source>
        <dbReference type="ARBA" id="ARBA00012824"/>
    </source>
</evidence>
<sequence length="409" mass="46019">MKESGVAASQDISLSEFSFTSVQRAFFATAFYKHIPVAAWKLPHQQTRHIILDVSGQASQVDWQLEDLSPGFIVHPFLSDEQRSPYIRADIHYASGEDEWQKHPSATASQIESIRASVLKHLEQDVPAVFHASPPASSLGAMDQEHFMSVVSEAVRAIEQGEFKKVVPSRHTLVPLPEGFDIANAFQRFCEAYPSAFVSVFSIPGIGTWMGASPEILVSTYPYGQHRMFRTMALAGTQPVQGENPLKNAAWRQKEIEEQAMVSRYIIGCFKKIRLREFEEDGPKTIAAGNLLHLRTDFTVDMNATNFPELGSVMLKLLHPTSAVCGMPKETALSFIRQHEGYDRSFFSGFLGPVNMQNETHLFVNLRCMQLLDQQAILYAGAGVTIDSEPEREWEETEMKMRTMQRFLE</sequence>
<evidence type="ECO:0000259" key="6">
    <source>
        <dbReference type="Pfam" id="PF00425"/>
    </source>
</evidence>
<comment type="similarity">
    <text evidence="2">Belongs to the isochorismate synthase family.</text>
</comment>
<name>A0AA49GQ63_9BACT</name>
<dbReference type="PANTHER" id="PTHR42839:SF2">
    <property type="entry name" value="ISOCHORISMATE SYNTHASE ENTC"/>
    <property type="match status" value="1"/>
</dbReference>
<comment type="catalytic activity">
    <reaction evidence="1">
        <text>chorismate = isochorismate</text>
        <dbReference type="Rhea" id="RHEA:18985"/>
        <dbReference type="ChEBI" id="CHEBI:29748"/>
        <dbReference type="ChEBI" id="CHEBI:29780"/>
        <dbReference type="EC" id="5.4.4.2"/>
    </reaction>
</comment>
<evidence type="ECO:0000256" key="1">
    <source>
        <dbReference type="ARBA" id="ARBA00000799"/>
    </source>
</evidence>
<dbReference type="Gene3D" id="3.60.120.10">
    <property type="entry name" value="Anthranilate synthase"/>
    <property type="match status" value="1"/>
</dbReference>
<evidence type="ECO:0000313" key="7">
    <source>
        <dbReference type="EMBL" id="WKN38917.1"/>
    </source>
</evidence>
<dbReference type="InterPro" id="IPR005801">
    <property type="entry name" value="ADC_synthase"/>
</dbReference>
<reference evidence="7" key="2">
    <citation type="journal article" date="2024" name="Antonie Van Leeuwenhoek">
        <title>Roseihalotalea indica gen. nov., sp. nov., a halophilic Bacteroidetes from mesopelagic Southwest Indian Ocean with higher carbohydrate metabolic potential.</title>
        <authorList>
            <person name="Chen B."/>
            <person name="Zhang M."/>
            <person name="Lin D."/>
            <person name="Ye J."/>
            <person name="Tang K."/>
        </authorList>
    </citation>
    <scope>NUCLEOTIDE SEQUENCE</scope>
    <source>
        <strain evidence="7">TK19036</strain>
    </source>
</reference>
<dbReference type="NCBIfam" id="TIGR00543">
    <property type="entry name" value="isochor_syn"/>
    <property type="match status" value="1"/>
</dbReference>
<proteinExistence type="inferred from homology"/>